<keyword evidence="12" id="KW-0446">Lipid-binding</keyword>
<keyword evidence="5" id="KW-0812">Transmembrane</keyword>
<evidence type="ECO:0000256" key="10">
    <source>
        <dbReference type="ARBA" id="ARBA00022989"/>
    </source>
</evidence>
<keyword evidence="6" id="KW-0479">Metal-binding</keyword>
<evidence type="ECO:0000256" key="6">
    <source>
        <dbReference type="ARBA" id="ARBA00022723"/>
    </source>
</evidence>
<feature type="domain" description="C2" evidence="15">
    <location>
        <begin position="668"/>
        <end position="802"/>
    </location>
</feature>
<keyword evidence="11" id="KW-0445">Lipid transport</keyword>
<dbReference type="SMART" id="SM00239">
    <property type="entry name" value="C2"/>
    <property type="match status" value="2"/>
</dbReference>
<proteinExistence type="inferred from homology"/>
<dbReference type="InterPro" id="IPR050654">
    <property type="entry name" value="AChE-related_enzymes"/>
</dbReference>
<dbReference type="InterPro" id="IPR031468">
    <property type="entry name" value="SMP_LBD"/>
</dbReference>
<protein>
    <submittedName>
        <fullName evidence="17">Alpha beta-hydrolase</fullName>
    </submittedName>
</protein>
<evidence type="ECO:0000256" key="9">
    <source>
        <dbReference type="ARBA" id="ARBA00022837"/>
    </source>
</evidence>
<name>A0A8H7BC47_9PLEO</name>
<accession>A0A8H7BC47</accession>
<gene>
    <name evidence="17" type="ORF">GT037_002812</name>
</gene>
<dbReference type="GO" id="GO:0046872">
    <property type="term" value="F:metal ion binding"/>
    <property type="evidence" value="ECO:0007669"/>
    <property type="project" value="UniProtKB-KW"/>
</dbReference>
<dbReference type="RefSeq" id="XP_038789137.1">
    <property type="nucleotide sequence ID" value="XM_038927859.1"/>
</dbReference>
<dbReference type="InterPro" id="IPR029058">
    <property type="entry name" value="AB_hydrolase_fold"/>
</dbReference>
<reference evidence="17" key="2">
    <citation type="submission" date="2020-08" db="EMBL/GenBank/DDBJ databases">
        <title>Draft Genome Sequence of Cumin Blight Pathogen Alternaria burnsii.</title>
        <authorList>
            <person name="Feng Z."/>
        </authorList>
    </citation>
    <scope>NUCLEOTIDE SEQUENCE</scope>
    <source>
        <strain evidence="17">CBS107.38</strain>
    </source>
</reference>
<evidence type="ECO:0000256" key="4">
    <source>
        <dbReference type="ARBA" id="ARBA00022448"/>
    </source>
</evidence>
<dbReference type="CDD" id="cd00030">
    <property type="entry name" value="C2"/>
    <property type="match status" value="1"/>
</dbReference>
<feature type="chain" id="PRO_5034593130" evidence="14">
    <location>
        <begin position="20"/>
        <end position="967"/>
    </location>
</feature>
<dbReference type="GO" id="GO:0005737">
    <property type="term" value="C:cytoplasm"/>
    <property type="evidence" value="ECO:0007669"/>
    <property type="project" value="UniProtKB-ARBA"/>
</dbReference>
<evidence type="ECO:0000259" key="16">
    <source>
        <dbReference type="PROSITE" id="PS51847"/>
    </source>
</evidence>
<keyword evidence="4" id="KW-0813">Transport</keyword>
<sequence length="967" mass="104733">MGFAATLLLGLSQLQAVTAVSSLNIDTSSGPVQGFTDDITPNVAQYLGIPFAEQPVGARRWLPPAPKSKENATIKATDLGHACPQFEGNAPNVWLTDAPEFIIQPRDYQGEDCLNLHVWAPLEQCEKPLPVVVWIHGGGFVTGGPTVPYQNPARWVERSRDHIVVGINYRLNIFGFPNAKALADDEQNLAFLDQRLALEWIRANIGNFGGDPDRITLWGQSAGAISVDYYNFAYPEDPIVSGLIMNSGSAFLSIASADTQQSNFTFVAQHFGCKDADADAEIDCLRKIDSSDIELFLKGYSDNGTAPGLSFVPIVDDRTVFANYTARALAGNFTRKPAIIGTTTNEGIAFLPYNQTYGPDQAQADATTASLFLCPVTQTTHDRTAANTTTFRYLYGGNFSNISPQFWEGAYHSSDLPLYFGTYGIARGNGTDFEREVSEQAQDYYLAFAKDPINGLPESGWKSLIATKRSAEKDQLNIMANQAPASLVDVLTASGGAEPAGFLNDIVKNLWPNICVAGSNIIKETVEPILASTLPGPLGNLRFTKIDFGHIPIGFSNVDVHKTKTDGIKLDMDMDWEGVCDFELDGNMVPKVGVEKVHMKGRISVLLCPLTNVIPLIGAAQIAFLNTPSLKLDFTDAANIADFSVIDSTVRKTILGIIDGMAVLPNRFLVKMTNDVDYFKAHQPHHGIIRITVARATGIDAPKKGEKKSTMRKLLSKVKLEDVPDCYVKVKVGAEAEWKTSVVDNNHEPEWNETHDFLVSDYEQDISVDIQDDDLAGDDDMGVGSTTVKEILLKGGSQDLSLSHKGNATQARLLIHAKFFNFVTDAQALSSANAQGQAEGQICGLATVLIASANGLQGNRDELNPSVKVTWGDQTFQTAVQTYTPGTDIFNPAFDQAFRIPLTAAVLANPGAFKIALLNKDVEFGNAQVGFQDVMGAEGMAIRDNFDVGNGAQVRAAIMLNGVKLAE</sequence>
<dbReference type="GeneID" id="62201037"/>
<keyword evidence="14" id="KW-0732">Signal</keyword>
<dbReference type="GO" id="GO:0008289">
    <property type="term" value="F:lipid binding"/>
    <property type="evidence" value="ECO:0007669"/>
    <property type="project" value="UniProtKB-KW"/>
</dbReference>
<dbReference type="InterPro" id="IPR035892">
    <property type="entry name" value="C2_domain_sf"/>
</dbReference>
<evidence type="ECO:0000256" key="1">
    <source>
        <dbReference type="ARBA" id="ARBA00004370"/>
    </source>
</evidence>
<dbReference type="InterPro" id="IPR039010">
    <property type="entry name" value="Synaptotagmin_SMP"/>
</dbReference>
<evidence type="ECO:0000256" key="5">
    <source>
        <dbReference type="ARBA" id="ARBA00022692"/>
    </source>
</evidence>
<evidence type="ECO:0000256" key="12">
    <source>
        <dbReference type="ARBA" id="ARBA00023121"/>
    </source>
</evidence>
<keyword evidence="18" id="KW-1185">Reference proteome</keyword>
<dbReference type="InterPro" id="IPR002018">
    <property type="entry name" value="CarbesteraseB"/>
</dbReference>
<evidence type="ECO:0000256" key="8">
    <source>
        <dbReference type="ARBA" id="ARBA00022801"/>
    </source>
</evidence>
<comment type="pathway">
    <text evidence="2">Mycotoxin biosynthesis.</text>
</comment>
<dbReference type="AlphaFoldDB" id="A0A8H7BC47"/>
<evidence type="ECO:0000256" key="13">
    <source>
        <dbReference type="ARBA" id="ARBA00023136"/>
    </source>
</evidence>
<evidence type="ECO:0000256" key="2">
    <source>
        <dbReference type="ARBA" id="ARBA00004685"/>
    </source>
</evidence>
<evidence type="ECO:0000256" key="11">
    <source>
        <dbReference type="ARBA" id="ARBA00023055"/>
    </source>
</evidence>
<feature type="signal peptide" evidence="14">
    <location>
        <begin position="1"/>
        <end position="19"/>
    </location>
</feature>
<dbReference type="Pfam" id="PF17047">
    <property type="entry name" value="SMP_LBD"/>
    <property type="match status" value="1"/>
</dbReference>
<evidence type="ECO:0000256" key="7">
    <source>
        <dbReference type="ARBA" id="ARBA00022737"/>
    </source>
</evidence>
<dbReference type="GO" id="GO:0006869">
    <property type="term" value="P:lipid transport"/>
    <property type="evidence" value="ECO:0007669"/>
    <property type="project" value="UniProtKB-KW"/>
</dbReference>
<dbReference type="Pfam" id="PF00168">
    <property type="entry name" value="C2"/>
    <property type="match status" value="2"/>
</dbReference>
<evidence type="ECO:0000313" key="17">
    <source>
        <dbReference type="EMBL" id="KAF7679064.1"/>
    </source>
</evidence>
<dbReference type="InterPro" id="IPR019826">
    <property type="entry name" value="Carboxylesterase_B_AS"/>
</dbReference>
<organism evidence="17 18">
    <name type="scientific">Alternaria burnsii</name>
    <dbReference type="NCBI Taxonomy" id="1187904"/>
    <lineage>
        <taxon>Eukaryota</taxon>
        <taxon>Fungi</taxon>
        <taxon>Dikarya</taxon>
        <taxon>Ascomycota</taxon>
        <taxon>Pezizomycotina</taxon>
        <taxon>Dothideomycetes</taxon>
        <taxon>Pleosporomycetidae</taxon>
        <taxon>Pleosporales</taxon>
        <taxon>Pleosporineae</taxon>
        <taxon>Pleosporaceae</taxon>
        <taxon>Alternaria</taxon>
        <taxon>Alternaria sect. Alternaria</taxon>
    </lineage>
</organism>
<dbReference type="Gene3D" id="2.60.40.150">
    <property type="entry name" value="C2 domain"/>
    <property type="match status" value="2"/>
</dbReference>
<dbReference type="PANTHER" id="PTHR43918">
    <property type="entry name" value="ACETYLCHOLINESTERASE"/>
    <property type="match status" value="1"/>
</dbReference>
<dbReference type="Proteomes" id="UP000596902">
    <property type="component" value="Unassembled WGS sequence"/>
</dbReference>
<keyword evidence="7" id="KW-0677">Repeat</keyword>
<evidence type="ECO:0000256" key="14">
    <source>
        <dbReference type="SAM" id="SignalP"/>
    </source>
</evidence>
<dbReference type="Pfam" id="PF00135">
    <property type="entry name" value="COesterase"/>
    <property type="match status" value="2"/>
</dbReference>
<keyword evidence="13" id="KW-0472">Membrane</keyword>
<dbReference type="SUPFAM" id="SSF53474">
    <property type="entry name" value="alpha/beta-Hydrolases"/>
    <property type="match status" value="1"/>
</dbReference>
<feature type="domain" description="SMP-LTD" evidence="16">
    <location>
        <begin position="496"/>
        <end position="673"/>
    </location>
</feature>
<reference evidence="17" key="1">
    <citation type="submission" date="2020-01" db="EMBL/GenBank/DDBJ databases">
        <authorList>
            <person name="Feng Z.H.Z."/>
        </authorList>
    </citation>
    <scope>NUCLEOTIDE SEQUENCE</scope>
    <source>
        <strain evidence="17">CBS107.38</strain>
    </source>
</reference>
<dbReference type="CDD" id="cd21670">
    <property type="entry name" value="SMP_ESyt"/>
    <property type="match status" value="1"/>
</dbReference>
<dbReference type="GO" id="GO:0012505">
    <property type="term" value="C:endomembrane system"/>
    <property type="evidence" value="ECO:0007669"/>
    <property type="project" value="UniProtKB-ARBA"/>
</dbReference>
<evidence type="ECO:0000256" key="3">
    <source>
        <dbReference type="ARBA" id="ARBA00005964"/>
    </source>
</evidence>
<dbReference type="PANTHER" id="PTHR43918:SF4">
    <property type="entry name" value="CARBOXYLIC ESTER HYDROLASE"/>
    <property type="match status" value="1"/>
</dbReference>
<evidence type="ECO:0000313" key="18">
    <source>
        <dbReference type="Proteomes" id="UP000596902"/>
    </source>
</evidence>
<dbReference type="Gene3D" id="3.40.50.1820">
    <property type="entry name" value="alpha/beta hydrolase"/>
    <property type="match status" value="1"/>
</dbReference>
<comment type="subcellular location">
    <subcellularLocation>
        <location evidence="1">Membrane</location>
    </subcellularLocation>
</comment>
<dbReference type="GO" id="GO:0052689">
    <property type="term" value="F:carboxylic ester hydrolase activity"/>
    <property type="evidence" value="ECO:0007669"/>
    <property type="project" value="TreeGrafter"/>
</dbReference>
<dbReference type="PROSITE" id="PS00122">
    <property type="entry name" value="CARBOXYLESTERASE_B_1"/>
    <property type="match status" value="1"/>
</dbReference>
<evidence type="ECO:0000259" key="15">
    <source>
        <dbReference type="PROSITE" id="PS50004"/>
    </source>
</evidence>
<comment type="similarity">
    <text evidence="3">Belongs to the type-B carboxylesterase/lipase family.</text>
</comment>
<dbReference type="InterPro" id="IPR000008">
    <property type="entry name" value="C2_dom"/>
</dbReference>
<comment type="caution">
    <text evidence="17">The sequence shown here is derived from an EMBL/GenBank/DDBJ whole genome shotgun (WGS) entry which is preliminary data.</text>
</comment>
<keyword evidence="8 17" id="KW-0378">Hydrolase</keyword>
<dbReference type="GO" id="GO:0016020">
    <property type="term" value="C:membrane"/>
    <property type="evidence" value="ECO:0007669"/>
    <property type="project" value="UniProtKB-SubCell"/>
</dbReference>
<dbReference type="PROSITE" id="PS51847">
    <property type="entry name" value="SMP"/>
    <property type="match status" value="1"/>
</dbReference>
<dbReference type="SUPFAM" id="SSF49562">
    <property type="entry name" value="C2 domain (Calcium/lipid-binding domain, CaLB)"/>
    <property type="match status" value="2"/>
</dbReference>
<dbReference type="PROSITE" id="PS50004">
    <property type="entry name" value="C2"/>
    <property type="match status" value="1"/>
</dbReference>
<keyword evidence="10" id="KW-1133">Transmembrane helix</keyword>
<dbReference type="EMBL" id="JAAABM010000003">
    <property type="protein sequence ID" value="KAF7679064.1"/>
    <property type="molecule type" value="Genomic_DNA"/>
</dbReference>
<keyword evidence="9" id="KW-0106">Calcium</keyword>